<dbReference type="InterPro" id="IPR001611">
    <property type="entry name" value="Leu-rich_rpt"/>
</dbReference>
<dbReference type="SUPFAM" id="SSF46934">
    <property type="entry name" value="UBA-like"/>
    <property type="match status" value="1"/>
</dbReference>
<dbReference type="GO" id="GO:0005634">
    <property type="term" value="C:nucleus"/>
    <property type="evidence" value="ECO:0007669"/>
    <property type="project" value="InterPro"/>
</dbReference>
<protein>
    <recommendedName>
        <fullName evidence="15">mRNA export factor MEX67</fullName>
    </recommendedName>
</protein>
<evidence type="ECO:0000256" key="3">
    <source>
        <dbReference type="ARBA" id="ARBA00008628"/>
    </source>
</evidence>
<dbReference type="InterPro" id="IPR057125">
    <property type="entry name" value="NXF1/2/3/5-like_LRR"/>
</dbReference>
<dbReference type="RefSeq" id="XP_024693470.1">
    <property type="nucleotide sequence ID" value="XM_024839390.1"/>
</dbReference>
<feature type="region of interest" description="Disordered" evidence="17">
    <location>
        <begin position="1"/>
        <end position="58"/>
    </location>
</feature>
<keyword evidence="13" id="KW-0539">Nucleus</keyword>
<reference evidence="20" key="1">
    <citation type="submission" date="2016-12" db="EMBL/GenBank/DDBJ databases">
        <title>The genomes of Aspergillus section Nigri reveals drivers in fungal speciation.</title>
        <authorList>
            <consortium name="DOE Joint Genome Institute"/>
            <person name="Vesth T.C."/>
            <person name="Nybo J."/>
            <person name="Theobald S."/>
            <person name="Brandl J."/>
            <person name="Frisvad J.C."/>
            <person name="Nielsen K.F."/>
            <person name="Lyhne E.K."/>
            <person name="Kogle M.E."/>
            <person name="Kuo A."/>
            <person name="Riley R."/>
            <person name="Clum A."/>
            <person name="Nolan M."/>
            <person name="Lipzen A."/>
            <person name="Salamov A."/>
            <person name="Henrissat B."/>
            <person name="Wiebenga A."/>
            <person name="De vries R.P."/>
            <person name="Grigoriev I.V."/>
            <person name="Mortensen U.H."/>
            <person name="Andersen M.R."/>
            <person name="Baker S.E."/>
        </authorList>
    </citation>
    <scope>NUCLEOTIDE SEQUENCE</scope>
    <source>
        <strain evidence="20">IBT 28561</strain>
    </source>
</reference>
<dbReference type="Gene3D" id="3.10.450.50">
    <property type="match status" value="1"/>
</dbReference>
<evidence type="ECO:0000256" key="1">
    <source>
        <dbReference type="ARBA" id="ARBA00004150"/>
    </source>
</evidence>
<evidence type="ECO:0000259" key="19">
    <source>
        <dbReference type="PROSITE" id="PS51281"/>
    </source>
</evidence>
<evidence type="ECO:0000259" key="18">
    <source>
        <dbReference type="PROSITE" id="PS50177"/>
    </source>
</evidence>
<dbReference type="Gene3D" id="3.80.10.10">
    <property type="entry name" value="Ribonuclease Inhibitor"/>
    <property type="match status" value="1"/>
</dbReference>
<dbReference type="PROSITE" id="PS51450">
    <property type="entry name" value="LRR"/>
    <property type="match status" value="1"/>
</dbReference>
<comment type="function">
    <text evidence="14">Involved in the export of mRNA from the nucleus to the cytoplasm.</text>
</comment>
<keyword evidence="12" id="KW-0472">Membrane</keyword>
<dbReference type="GO" id="GO:0042147">
    <property type="term" value="P:retrograde transport, endosome to Golgi"/>
    <property type="evidence" value="ECO:0007669"/>
    <property type="project" value="InterPro"/>
</dbReference>
<keyword evidence="5" id="KW-0813">Transport</keyword>
<dbReference type="Proteomes" id="UP000234254">
    <property type="component" value="Unassembled WGS sequence"/>
</dbReference>
<evidence type="ECO:0000256" key="16">
    <source>
        <dbReference type="SAM" id="Coils"/>
    </source>
</evidence>
<feature type="domain" description="TAP-C" evidence="19">
    <location>
        <begin position="619"/>
        <end position="674"/>
    </location>
</feature>
<dbReference type="PROSITE" id="PS50177">
    <property type="entry name" value="NTF2_DOMAIN"/>
    <property type="match status" value="1"/>
</dbReference>
<dbReference type="PANTHER" id="PTHR12820:SF0">
    <property type="entry name" value="VACUOLAR PROTEIN SORTING-ASSOCIATED PROTEIN 53 HOMOLOG"/>
    <property type="match status" value="1"/>
</dbReference>
<dbReference type="SMART" id="SM00804">
    <property type="entry name" value="TAP_C"/>
    <property type="match status" value="1"/>
</dbReference>
<accession>A0A2I1D4T3</accession>
<evidence type="ECO:0000256" key="14">
    <source>
        <dbReference type="ARBA" id="ARBA00055253"/>
    </source>
</evidence>
<dbReference type="OrthoDB" id="10261632at2759"/>
<dbReference type="InterPro" id="IPR018222">
    <property type="entry name" value="Nuclear_transport_factor_2_euk"/>
</dbReference>
<dbReference type="PROSITE" id="PS51281">
    <property type="entry name" value="TAP_C"/>
    <property type="match status" value="1"/>
</dbReference>
<dbReference type="Gene3D" id="1.10.8.10">
    <property type="entry name" value="DNA helicase RuvA subunit, C-terminal domain"/>
    <property type="match status" value="1"/>
</dbReference>
<keyword evidence="8" id="KW-0677">Repeat</keyword>
<dbReference type="Pfam" id="PF16854">
    <property type="entry name" value="VPS53_C"/>
    <property type="match status" value="1"/>
</dbReference>
<evidence type="ECO:0000313" key="21">
    <source>
        <dbReference type="Proteomes" id="UP000234254"/>
    </source>
</evidence>
<evidence type="ECO:0000256" key="6">
    <source>
        <dbReference type="ARBA" id="ARBA00022490"/>
    </source>
</evidence>
<evidence type="ECO:0000313" key="20">
    <source>
        <dbReference type="EMBL" id="PKY04876.1"/>
    </source>
</evidence>
<dbReference type="FunFam" id="3.10.450.50:FF:000013">
    <property type="entry name" value="mRNA export factor mex67"/>
    <property type="match status" value="1"/>
</dbReference>
<evidence type="ECO:0000256" key="4">
    <source>
        <dbReference type="ARBA" id="ARBA00009285"/>
    </source>
</evidence>
<dbReference type="SUPFAM" id="SSF54427">
    <property type="entry name" value="NTF2-like"/>
    <property type="match status" value="1"/>
</dbReference>
<comment type="similarity">
    <text evidence="3">Belongs to the VPS53 family.</text>
</comment>
<dbReference type="SUPFAM" id="SSF52058">
    <property type="entry name" value="L domain-like"/>
    <property type="match status" value="1"/>
</dbReference>
<dbReference type="InterPro" id="IPR032675">
    <property type="entry name" value="LRR_dom_sf"/>
</dbReference>
<dbReference type="GO" id="GO:0010008">
    <property type="term" value="C:endosome membrane"/>
    <property type="evidence" value="ECO:0007669"/>
    <property type="project" value="UniProtKB-SubCell"/>
</dbReference>
<comment type="subcellular location">
    <subcellularLocation>
        <location evidence="2">Endosome membrane</location>
        <topology evidence="2">Peripheral membrane protein</topology>
    </subcellularLocation>
    <subcellularLocation>
        <location evidence="1">Golgi apparatus</location>
        <location evidence="1">trans-Golgi network membrane</location>
        <topology evidence="1">Peripheral membrane protein</topology>
    </subcellularLocation>
</comment>
<evidence type="ECO:0000256" key="17">
    <source>
        <dbReference type="SAM" id="MobiDB-lite"/>
    </source>
</evidence>
<dbReference type="InterPro" id="IPR009060">
    <property type="entry name" value="UBA-like_sf"/>
</dbReference>
<dbReference type="PANTHER" id="PTHR12820">
    <property type="entry name" value="VACUOLAR SORTING PROTEIN 53"/>
    <property type="match status" value="1"/>
</dbReference>
<dbReference type="GO" id="GO:0005829">
    <property type="term" value="C:cytosol"/>
    <property type="evidence" value="ECO:0007669"/>
    <property type="project" value="GOC"/>
</dbReference>
<feature type="compositionally biased region" description="Gly residues" evidence="17">
    <location>
        <begin position="9"/>
        <end position="18"/>
    </location>
</feature>
<evidence type="ECO:0000256" key="10">
    <source>
        <dbReference type="ARBA" id="ARBA00022816"/>
    </source>
</evidence>
<feature type="domain" description="NTF2" evidence="18">
    <location>
        <begin position="383"/>
        <end position="553"/>
    </location>
</feature>
<keyword evidence="21" id="KW-1185">Reference proteome</keyword>
<dbReference type="InterPro" id="IPR038260">
    <property type="entry name" value="Vps53_C_sf"/>
</dbReference>
<keyword evidence="11" id="KW-0333">Golgi apparatus</keyword>
<evidence type="ECO:0000256" key="7">
    <source>
        <dbReference type="ARBA" id="ARBA00022614"/>
    </source>
</evidence>
<evidence type="ECO:0000256" key="15">
    <source>
        <dbReference type="ARBA" id="ARBA00069694"/>
    </source>
</evidence>
<dbReference type="Pfam" id="PF24048">
    <property type="entry name" value="LRR_NXF1-5"/>
    <property type="match status" value="1"/>
</dbReference>
<evidence type="ECO:0000256" key="2">
    <source>
        <dbReference type="ARBA" id="ARBA00004481"/>
    </source>
</evidence>
<keyword evidence="6" id="KW-0963">Cytoplasm</keyword>
<evidence type="ECO:0000256" key="5">
    <source>
        <dbReference type="ARBA" id="ARBA00022448"/>
    </source>
</evidence>
<feature type="compositionally biased region" description="Low complexity" evidence="17">
    <location>
        <begin position="1483"/>
        <end position="1507"/>
    </location>
</feature>
<dbReference type="InterPro" id="IPR002075">
    <property type="entry name" value="NTF2_dom"/>
</dbReference>
<gene>
    <name evidence="20" type="ORF">P168DRAFT_310387</name>
</gene>
<organism evidence="20 21">
    <name type="scientific">Aspergillus campestris (strain IBT 28561)</name>
    <dbReference type="NCBI Taxonomy" id="1392248"/>
    <lineage>
        <taxon>Eukaryota</taxon>
        <taxon>Fungi</taxon>
        <taxon>Dikarya</taxon>
        <taxon>Ascomycota</taxon>
        <taxon>Pezizomycotina</taxon>
        <taxon>Eurotiomycetes</taxon>
        <taxon>Eurotiomycetidae</taxon>
        <taxon>Eurotiales</taxon>
        <taxon>Aspergillaceae</taxon>
        <taxon>Aspergillus</taxon>
        <taxon>Aspergillus subgen. Circumdati</taxon>
    </lineage>
</organism>
<dbReference type="Pfam" id="PF22602">
    <property type="entry name" value="NXF_NTF2"/>
    <property type="match status" value="1"/>
</dbReference>
<keyword evidence="16" id="KW-0175">Coiled coil</keyword>
<dbReference type="Pfam" id="PF03943">
    <property type="entry name" value="TAP_C"/>
    <property type="match status" value="1"/>
</dbReference>
<evidence type="ECO:0000256" key="13">
    <source>
        <dbReference type="ARBA" id="ARBA00023242"/>
    </source>
</evidence>
<dbReference type="EMBL" id="MSFM01000005">
    <property type="protein sequence ID" value="PKY04876.1"/>
    <property type="molecule type" value="Genomic_DNA"/>
</dbReference>
<keyword evidence="9" id="KW-0967">Endosome</keyword>
<dbReference type="GeneID" id="36546914"/>
<dbReference type="Pfam" id="PF04100">
    <property type="entry name" value="Vps53_N"/>
    <property type="match status" value="1"/>
</dbReference>
<evidence type="ECO:0000256" key="11">
    <source>
        <dbReference type="ARBA" id="ARBA00023034"/>
    </source>
</evidence>
<keyword evidence="10" id="KW-0509">mRNA transport</keyword>
<comment type="similarity">
    <text evidence="4">Belongs to the NXF family.</text>
</comment>
<dbReference type="InterPro" id="IPR005637">
    <property type="entry name" value="TAP_C_dom"/>
</dbReference>
<evidence type="ECO:0000256" key="8">
    <source>
        <dbReference type="ARBA" id="ARBA00022737"/>
    </source>
</evidence>
<dbReference type="InterPro" id="IPR007234">
    <property type="entry name" value="Vps53_N"/>
</dbReference>
<dbReference type="Gene3D" id="1.10.357.110">
    <property type="entry name" value="Vacuolar protein sorting-associated protein 53, C-terminus"/>
    <property type="match status" value="1"/>
</dbReference>
<dbReference type="InterPro" id="IPR032710">
    <property type="entry name" value="NTF2-like_dom_sf"/>
</dbReference>
<dbReference type="GO" id="GO:0000938">
    <property type="term" value="C:GARP complex"/>
    <property type="evidence" value="ECO:0007669"/>
    <property type="project" value="InterPro"/>
</dbReference>
<dbReference type="InterPro" id="IPR031745">
    <property type="entry name" value="Vps53_C"/>
</dbReference>
<feature type="region of interest" description="Disordered" evidence="17">
    <location>
        <begin position="1471"/>
        <end position="1520"/>
    </location>
</feature>
<sequence>MKSGKGGRRGGGGGGGGIRKQRATATRTDRDGDLAMDAAGISKNRGRKSKPDSGPRTQTRALDAIQKAITSNSDTQANIRQGRRGPALEQAIVRGWKQSKAASNRDGGHESLLAFLEKKLYNDPKSGPRAKITKSRVQGDALIVSIRPELMERMLRLNGYGFAGAPITVEKYDPSMSDALDQPLLSAISQNGGSSSPSTADTKTKMTAILSKRYYQPTKLLDLSKLGVDPDLQAMGIFDSTSTESKFFPALMKVWELNFNNAAVRREAVESVSLADNQLANISVITTLAQSFPDLKNLDLSNNNFKDAQALIGWRWKFRNLEFLDLTGSPFSADPSFKDTLLKWYPKLRVLNNVEVRTAEEIAAQKKSPIPVQPPHFLDDSQIGENFIRAFFASYDGDRDSILNAAYDERSTFSLNVNTSAPRAQHTEMAGWDAYIKKSRNLSKISHLPARMSRTYTGVKSISELWKTLPQTKHPDIATSPQEWLIECFPIPGLPDPSGQSASGVGGLLIMVHGKFEEVNTGKVDTRSFDRTFILGPGGGMGGIRVINDILCLRAYGGHEAWSLESPVAPPTAAPPAAVPAVPAVPAIPAAPGLPGAPAPPGVPDGYGMPAPGKPDTQVQQEQLVMQISAQTKMTLQYSEMALSGNGWNIEAALKNFEQLKHATCVYAVHNLNGMSSPTPTPDPMSSADETTTTLDALDAADYDPIDHLNAIFSHPSTLSSASPVAQSLRRYEDELDNDIGALVEDQVTSNAESVERIQAAKADLSELFKKIDDVRDRASKTELAITEMTADIKQLDNAKKNLTLSMTALKRLQMLTTAYDQLRGLSKTRQYRDCAQLLQAVIQLMAHFKSYRSIDQIALLSRNVADIQRELLEQVCEDFELAFAKGEVGTKQTVLSEGCLVMDALGDHARNRLVTWYCNFQLREYRQVFRNNEEAGSLDNISRRFSWFKRILKIYDEEYAAIFPASWKVNEILSNIFCEGTRDDFRGILSRSVRNGQTIDVNLLLSSLQETLDFEHSLELRFISSPRPSTDTFTSTETPVFTQVISEAFEPYLSVWVDAQDKQLAALVPKYRLQPIKPPDEEFNSHIVISSSTELFTFYRHSLQQCAKLSTGGSLADLAKVFAKYLDQYAQQVLLYYISDRPPSATSPGGPTLEDLILVLNTADYCYTTCNQLEEKIKGRLDKRLNHAVDLQSQADSFMGIASAAVRCLVRKVEIDMEPGWREMRNTPWNRLESVSDHSLYVDEVMSKTKERSAEILQLLHKQQYARAFADHLVELISNLYITNIFQCKPISETGAEQMLLDTYTLKTGLSSLLPTPAPTGYVKRVNTTFAKIETLLKTLQVQPSPPEALVQAYLIHIADRSNANFRKILDIKGIRSRQEQNHLVELFQIHKASDRHAPNLTSNNPILSLLQTSSAGSSSATSSTSQGGLSLSTAAAASIGASNLPTRFDPSTLGSAIISAAKDGVDRFGTPLGDARGNPISASGASGPPSSSSTPAPAGQAQGSSADGGGSSGHLNDNLKNIGKFFRRDLGGFGGRFGRGGDE</sequence>
<name>A0A2I1D4T3_ASPC2</name>
<dbReference type="GO" id="GO:0051028">
    <property type="term" value="P:mRNA transport"/>
    <property type="evidence" value="ECO:0007669"/>
    <property type="project" value="UniProtKB-KW"/>
</dbReference>
<keyword evidence="7" id="KW-0433">Leucine-rich repeat</keyword>
<comment type="caution">
    <text evidence="20">The sequence shown here is derived from an EMBL/GenBank/DDBJ whole genome shotgun (WGS) entry which is preliminary data.</text>
</comment>
<proteinExistence type="inferred from homology"/>
<feature type="coiled-coil region" evidence="16">
    <location>
        <begin position="758"/>
        <end position="813"/>
    </location>
</feature>
<dbReference type="InterPro" id="IPR039766">
    <property type="entry name" value="Vps53"/>
</dbReference>
<evidence type="ECO:0000256" key="9">
    <source>
        <dbReference type="ARBA" id="ARBA00022753"/>
    </source>
</evidence>
<evidence type="ECO:0000256" key="12">
    <source>
        <dbReference type="ARBA" id="ARBA00023136"/>
    </source>
</evidence>
<dbReference type="CDD" id="cd14342">
    <property type="entry name" value="UBA_TAP-C"/>
    <property type="match status" value="1"/>
</dbReference>
<dbReference type="VEuPathDB" id="FungiDB:P168DRAFT_310387"/>
<dbReference type="FunFam" id="3.80.10.10:FF:000296">
    <property type="entry name" value="mRNA export factor MEX67"/>
    <property type="match status" value="1"/>
</dbReference>